<keyword evidence="13" id="KW-1185">Reference proteome</keyword>
<comment type="similarity">
    <text evidence="7">Belongs to the type IV zinc-finger family. Class B subfamily.</text>
</comment>
<feature type="region of interest" description="Disordered" evidence="10">
    <location>
        <begin position="1"/>
        <end position="35"/>
    </location>
</feature>
<keyword evidence="2 9" id="KW-0863">Zinc-finger</keyword>
<evidence type="ECO:0000256" key="7">
    <source>
        <dbReference type="ARBA" id="ARBA00024019"/>
    </source>
</evidence>
<evidence type="ECO:0000256" key="8">
    <source>
        <dbReference type="ARBA" id="ARBA00037539"/>
    </source>
</evidence>
<dbReference type="GO" id="GO:0008270">
    <property type="term" value="F:zinc ion binding"/>
    <property type="evidence" value="ECO:0007669"/>
    <property type="project" value="UniProtKB-KW"/>
</dbReference>
<dbReference type="PROSITE" id="PS50114">
    <property type="entry name" value="GATA_ZN_FINGER_2"/>
    <property type="match status" value="1"/>
</dbReference>
<keyword evidence="6" id="KW-0804">Transcription</keyword>
<feature type="compositionally biased region" description="Low complexity" evidence="10">
    <location>
        <begin position="92"/>
        <end position="108"/>
    </location>
</feature>
<dbReference type="InterPro" id="IPR013088">
    <property type="entry name" value="Znf_NHR/GATA"/>
</dbReference>
<evidence type="ECO:0000256" key="3">
    <source>
        <dbReference type="ARBA" id="ARBA00022833"/>
    </source>
</evidence>
<proteinExistence type="inferred from homology"/>
<comment type="function">
    <text evidence="8">Transcriptional regulator that specifically binds 5'-GATA-3' or 5'-GAT-3' motifs within gene promoters.</text>
</comment>
<accession>A0A9Q1KGR1</accession>
<evidence type="ECO:0000256" key="10">
    <source>
        <dbReference type="SAM" id="MobiDB-lite"/>
    </source>
</evidence>
<dbReference type="EMBL" id="JAKOGI010000109">
    <property type="protein sequence ID" value="KAJ8443996.1"/>
    <property type="molecule type" value="Genomic_DNA"/>
</dbReference>
<evidence type="ECO:0000256" key="1">
    <source>
        <dbReference type="ARBA" id="ARBA00022723"/>
    </source>
</evidence>
<dbReference type="PROSITE" id="PS00344">
    <property type="entry name" value="GATA_ZN_FINGER_1"/>
    <property type="match status" value="1"/>
</dbReference>
<evidence type="ECO:0000256" key="5">
    <source>
        <dbReference type="ARBA" id="ARBA00023125"/>
    </source>
</evidence>
<keyword evidence="4" id="KW-0805">Transcription regulation</keyword>
<feature type="compositionally biased region" description="Low complexity" evidence="10">
    <location>
        <begin position="15"/>
        <end position="26"/>
    </location>
</feature>
<keyword evidence="3" id="KW-0862">Zinc</keyword>
<feature type="region of interest" description="Disordered" evidence="10">
    <location>
        <begin position="77"/>
        <end position="110"/>
    </location>
</feature>
<dbReference type="SMART" id="SM00401">
    <property type="entry name" value="ZnF_GATA"/>
    <property type="match status" value="1"/>
</dbReference>
<evidence type="ECO:0000259" key="11">
    <source>
        <dbReference type="PROSITE" id="PS50114"/>
    </source>
</evidence>
<evidence type="ECO:0000313" key="13">
    <source>
        <dbReference type="Proteomes" id="UP001153076"/>
    </source>
</evidence>
<protein>
    <recommendedName>
        <fullName evidence="11">GATA-type domain-containing protein</fullName>
    </recommendedName>
</protein>
<dbReference type="GO" id="GO:0006355">
    <property type="term" value="P:regulation of DNA-templated transcription"/>
    <property type="evidence" value="ECO:0007669"/>
    <property type="project" value="InterPro"/>
</dbReference>
<dbReference type="GO" id="GO:0043565">
    <property type="term" value="F:sequence-specific DNA binding"/>
    <property type="evidence" value="ECO:0007669"/>
    <property type="project" value="InterPro"/>
</dbReference>
<evidence type="ECO:0000313" key="12">
    <source>
        <dbReference type="EMBL" id="KAJ8443996.1"/>
    </source>
</evidence>
<name>A0A9Q1KGR1_9CARY</name>
<comment type="caution">
    <text evidence="12">The sequence shown here is derived from an EMBL/GenBank/DDBJ whole genome shotgun (WGS) entry which is preliminary data.</text>
</comment>
<keyword evidence="5" id="KW-0238">DNA-binding</keyword>
<evidence type="ECO:0000256" key="9">
    <source>
        <dbReference type="PROSITE-ProRule" id="PRU00094"/>
    </source>
</evidence>
<reference evidence="12" key="1">
    <citation type="submission" date="2022-04" db="EMBL/GenBank/DDBJ databases">
        <title>Carnegiea gigantea Genome sequencing and assembly v2.</title>
        <authorList>
            <person name="Copetti D."/>
            <person name="Sanderson M.J."/>
            <person name="Burquez A."/>
            <person name="Wojciechowski M.F."/>
        </authorList>
    </citation>
    <scope>NUCLEOTIDE SEQUENCE</scope>
    <source>
        <strain evidence="12">SGP5-SGP5p</strain>
        <tissue evidence="12">Aerial part</tissue>
    </source>
</reference>
<dbReference type="Gene3D" id="3.30.50.10">
    <property type="entry name" value="Erythroid Transcription Factor GATA-1, subunit A"/>
    <property type="match status" value="1"/>
</dbReference>
<organism evidence="12 13">
    <name type="scientific">Carnegiea gigantea</name>
    <dbReference type="NCBI Taxonomy" id="171969"/>
    <lineage>
        <taxon>Eukaryota</taxon>
        <taxon>Viridiplantae</taxon>
        <taxon>Streptophyta</taxon>
        <taxon>Embryophyta</taxon>
        <taxon>Tracheophyta</taxon>
        <taxon>Spermatophyta</taxon>
        <taxon>Magnoliopsida</taxon>
        <taxon>eudicotyledons</taxon>
        <taxon>Gunneridae</taxon>
        <taxon>Pentapetalae</taxon>
        <taxon>Caryophyllales</taxon>
        <taxon>Cactineae</taxon>
        <taxon>Cactaceae</taxon>
        <taxon>Cactoideae</taxon>
        <taxon>Echinocereeae</taxon>
        <taxon>Carnegiea</taxon>
    </lineage>
</organism>
<keyword evidence="1" id="KW-0479">Metal-binding</keyword>
<dbReference type="Proteomes" id="UP001153076">
    <property type="component" value="Unassembled WGS sequence"/>
</dbReference>
<evidence type="ECO:0000256" key="4">
    <source>
        <dbReference type="ARBA" id="ARBA00023015"/>
    </source>
</evidence>
<dbReference type="OrthoDB" id="2162994at2759"/>
<dbReference type="PANTHER" id="PTHR47172:SF9">
    <property type="entry name" value="GATA TRANSCRIPTION FACTOR 23"/>
    <property type="match status" value="1"/>
</dbReference>
<dbReference type="Pfam" id="PF00320">
    <property type="entry name" value="GATA"/>
    <property type="match status" value="1"/>
</dbReference>
<evidence type="ECO:0000256" key="6">
    <source>
        <dbReference type="ARBA" id="ARBA00023163"/>
    </source>
</evidence>
<gene>
    <name evidence="12" type="ORF">Cgig2_020842</name>
</gene>
<sequence length="154" mass="16520">MLDLKEECSVSQDQSMMNNNSTSTTTASPGGKTGEILKRCTDCQTTTTPLWRGGPAGPKTLCNACGIKYHKKRRALLGIEKGKTEKMKKKSNNNNKSNSSSGSSNNGSLGMPLKIKVIASGMRQRENLEVEQAAMLLMALSYGSVALAVHHNGM</sequence>
<dbReference type="InterPro" id="IPR000679">
    <property type="entry name" value="Znf_GATA"/>
</dbReference>
<dbReference type="CDD" id="cd00202">
    <property type="entry name" value="ZnF_GATA"/>
    <property type="match status" value="1"/>
</dbReference>
<evidence type="ECO:0000256" key="2">
    <source>
        <dbReference type="ARBA" id="ARBA00022771"/>
    </source>
</evidence>
<dbReference type="AlphaFoldDB" id="A0A9Q1KGR1"/>
<dbReference type="SUPFAM" id="SSF57716">
    <property type="entry name" value="Glucocorticoid receptor-like (DNA-binding domain)"/>
    <property type="match status" value="1"/>
</dbReference>
<dbReference type="PANTHER" id="PTHR47172">
    <property type="entry name" value="OS01G0976800 PROTEIN"/>
    <property type="match status" value="1"/>
</dbReference>
<feature type="domain" description="GATA-type" evidence="11">
    <location>
        <begin position="38"/>
        <end position="69"/>
    </location>
</feature>